<keyword evidence="1" id="KW-1133">Transmembrane helix</keyword>
<dbReference type="EMBL" id="SLUI01000010">
    <property type="protein sequence ID" value="TCL35812.1"/>
    <property type="molecule type" value="Genomic_DNA"/>
</dbReference>
<accession>A0A4R1Q3I7</accession>
<dbReference type="Proteomes" id="UP000295063">
    <property type="component" value="Unassembled WGS sequence"/>
</dbReference>
<evidence type="ECO:0000313" key="3">
    <source>
        <dbReference type="Proteomes" id="UP000295063"/>
    </source>
</evidence>
<dbReference type="InterPro" id="IPR021320">
    <property type="entry name" value="DUF2905"/>
</dbReference>
<organism evidence="2 3">
    <name type="scientific">Anaerospora hongkongensis</name>
    <dbReference type="NCBI Taxonomy" id="244830"/>
    <lineage>
        <taxon>Bacteria</taxon>
        <taxon>Bacillati</taxon>
        <taxon>Bacillota</taxon>
        <taxon>Negativicutes</taxon>
        <taxon>Selenomonadales</taxon>
        <taxon>Sporomusaceae</taxon>
        <taxon>Anaerospora</taxon>
    </lineage>
</organism>
<sequence length="74" mass="8145">MPGFDSLGKILMAAGVLLLLIGAIVSFGEKFFSLGRLPGDIFVEKENVKFYFPIVTSLVISVILTIVLNVLFRR</sequence>
<dbReference type="Pfam" id="PF11146">
    <property type="entry name" value="DUF2905"/>
    <property type="match status" value="1"/>
</dbReference>
<keyword evidence="1" id="KW-0812">Transmembrane</keyword>
<reference evidence="2 3" key="1">
    <citation type="submission" date="2019-03" db="EMBL/GenBank/DDBJ databases">
        <title>Genomic Encyclopedia of Type Strains, Phase IV (KMG-IV): sequencing the most valuable type-strain genomes for metagenomic binning, comparative biology and taxonomic classification.</title>
        <authorList>
            <person name="Goeker M."/>
        </authorList>
    </citation>
    <scope>NUCLEOTIDE SEQUENCE [LARGE SCALE GENOMIC DNA]</scope>
    <source>
        <strain evidence="2 3">DSM 15969</strain>
    </source>
</reference>
<keyword evidence="1" id="KW-0472">Membrane</keyword>
<dbReference type="PANTHER" id="PTHR36443">
    <property type="entry name" value="BSR5223 PROTEIN"/>
    <property type="match status" value="1"/>
</dbReference>
<gene>
    <name evidence="2" type="ORF">EV210_11055</name>
</gene>
<dbReference type="AlphaFoldDB" id="A0A4R1Q3I7"/>
<dbReference type="PANTHER" id="PTHR36443:SF1">
    <property type="entry name" value="BSR5223 PROTEIN"/>
    <property type="match status" value="1"/>
</dbReference>
<proteinExistence type="predicted"/>
<protein>
    <submittedName>
        <fullName evidence="2">DUF2905 family protein</fullName>
    </submittedName>
</protein>
<evidence type="ECO:0000256" key="1">
    <source>
        <dbReference type="SAM" id="Phobius"/>
    </source>
</evidence>
<dbReference type="RefSeq" id="WP_243650569.1">
    <property type="nucleotide sequence ID" value="NZ_DAIMLW010000103.1"/>
</dbReference>
<comment type="caution">
    <text evidence="2">The sequence shown here is derived from an EMBL/GenBank/DDBJ whole genome shotgun (WGS) entry which is preliminary data.</text>
</comment>
<evidence type="ECO:0000313" key="2">
    <source>
        <dbReference type="EMBL" id="TCL35812.1"/>
    </source>
</evidence>
<name>A0A4R1Q3I7_9FIRM</name>
<keyword evidence="3" id="KW-1185">Reference proteome</keyword>
<feature type="transmembrane region" description="Helical" evidence="1">
    <location>
        <begin position="50"/>
        <end position="72"/>
    </location>
</feature>